<reference evidence="2 3" key="1">
    <citation type="submission" date="2014-04" db="EMBL/GenBank/DDBJ databases">
        <authorList>
            <consortium name="DOE Joint Genome Institute"/>
            <person name="Kuo A."/>
            <person name="Kohler A."/>
            <person name="Nagy L.G."/>
            <person name="Floudas D."/>
            <person name="Copeland A."/>
            <person name="Barry K.W."/>
            <person name="Cichocki N."/>
            <person name="Veneault-Fourrey C."/>
            <person name="LaButti K."/>
            <person name="Lindquist E.A."/>
            <person name="Lipzen A."/>
            <person name="Lundell T."/>
            <person name="Morin E."/>
            <person name="Murat C."/>
            <person name="Sun H."/>
            <person name="Tunlid A."/>
            <person name="Henrissat B."/>
            <person name="Grigoriev I.V."/>
            <person name="Hibbett D.S."/>
            <person name="Martin F."/>
            <person name="Nordberg H.P."/>
            <person name="Cantor M.N."/>
            <person name="Hua S.X."/>
        </authorList>
    </citation>
    <scope>NUCLEOTIDE SEQUENCE [LARGE SCALE GENOMIC DNA]</scope>
    <source>
        <strain evidence="2 3">LaAM-08-1</strain>
    </source>
</reference>
<evidence type="ECO:0000313" key="2">
    <source>
        <dbReference type="EMBL" id="KIK06596.1"/>
    </source>
</evidence>
<protein>
    <submittedName>
        <fullName evidence="2">Uncharacterized protein</fullName>
    </submittedName>
</protein>
<gene>
    <name evidence="2" type="ORF">K443DRAFT_129865</name>
</gene>
<dbReference type="AlphaFoldDB" id="A0A0C9XN71"/>
<reference evidence="3" key="2">
    <citation type="submission" date="2015-01" db="EMBL/GenBank/DDBJ databases">
        <title>Evolutionary Origins and Diversification of the Mycorrhizal Mutualists.</title>
        <authorList>
            <consortium name="DOE Joint Genome Institute"/>
            <consortium name="Mycorrhizal Genomics Consortium"/>
            <person name="Kohler A."/>
            <person name="Kuo A."/>
            <person name="Nagy L.G."/>
            <person name="Floudas D."/>
            <person name="Copeland A."/>
            <person name="Barry K.W."/>
            <person name="Cichocki N."/>
            <person name="Veneault-Fourrey C."/>
            <person name="LaButti K."/>
            <person name="Lindquist E.A."/>
            <person name="Lipzen A."/>
            <person name="Lundell T."/>
            <person name="Morin E."/>
            <person name="Murat C."/>
            <person name="Riley R."/>
            <person name="Ohm R."/>
            <person name="Sun H."/>
            <person name="Tunlid A."/>
            <person name="Henrissat B."/>
            <person name="Grigoriev I.V."/>
            <person name="Hibbett D.S."/>
            <person name="Martin F."/>
        </authorList>
    </citation>
    <scope>NUCLEOTIDE SEQUENCE [LARGE SCALE GENOMIC DNA]</scope>
    <source>
        <strain evidence="3">LaAM-08-1</strain>
    </source>
</reference>
<feature type="transmembrane region" description="Helical" evidence="1">
    <location>
        <begin position="106"/>
        <end position="128"/>
    </location>
</feature>
<proteinExistence type="predicted"/>
<evidence type="ECO:0000256" key="1">
    <source>
        <dbReference type="SAM" id="Phobius"/>
    </source>
</evidence>
<dbReference type="HOGENOM" id="CLU_1816095_0_0_1"/>
<organism evidence="2 3">
    <name type="scientific">Laccaria amethystina LaAM-08-1</name>
    <dbReference type="NCBI Taxonomy" id="1095629"/>
    <lineage>
        <taxon>Eukaryota</taxon>
        <taxon>Fungi</taxon>
        <taxon>Dikarya</taxon>
        <taxon>Basidiomycota</taxon>
        <taxon>Agaricomycotina</taxon>
        <taxon>Agaricomycetes</taxon>
        <taxon>Agaricomycetidae</taxon>
        <taxon>Agaricales</taxon>
        <taxon>Agaricineae</taxon>
        <taxon>Hydnangiaceae</taxon>
        <taxon>Laccaria</taxon>
    </lineage>
</organism>
<name>A0A0C9XN71_9AGAR</name>
<keyword evidence="1" id="KW-0472">Membrane</keyword>
<keyword evidence="1" id="KW-1133">Transmembrane helix</keyword>
<keyword evidence="3" id="KW-1185">Reference proteome</keyword>
<dbReference type="OrthoDB" id="3068608at2759"/>
<keyword evidence="1" id="KW-0812">Transmembrane</keyword>
<evidence type="ECO:0000313" key="3">
    <source>
        <dbReference type="Proteomes" id="UP000054477"/>
    </source>
</evidence>
<sequence length="142" mass="16171">MYVHINRPVLLVQHCMSTTSDASSSSTPPPSILPDIDLSFLSEFLQRERTSSSRLPAPQGVNSDRDYYLDRQFQAERRTRRPARSKARLERTNNRGMHQIPISRDFFLIIILCFGIACAAICVTRVAIFARHQNRGNQGEPL</sequence>
<dbReference type="EMBL" id="KN838552">
    <property type="protein sequence ID" value="KIK06596.1"/>
    <property type="molecule type" value="Genomic_DNA"/>
</dbReference>
<dbReference type="Proteomes" id="UP000054477">
    <property type="component" value="Unassembled WGS sequence"/>
</dbReference>
<accession>A0A0C9XN71</accession>